<dbReference type="EMBL" id="BMGB01000002">
    <property type="protein sequence ID" value="GGB13868.1"/>
    <property type="molecule type" value="Genomic_DNA"/>
</dbReference>
<evidence type="ECO:0000313" key="2">
    <source>
        <dbReference type="EMBL" id="GGB13868.1"/>
    </source>
</evidence>
<feature type="domain" description="AB hydrolase-1" evidence="1">
    <location>
        <begin position="32"/>
        <end position="264"/>
    </location>
</feature>
<dbReference type="SUPFAM" id="SSF53474">
    <property type="entry name" value="alpha/beta-Hydrolases"/>
    <property type="match status" value="1"/>
</dbReference>
<dbReference type="RefSeq" id="WP_188511605.1">
    <property type="nucleotide sequence ID" value="NZ_BMGB01000002.1"/>
</dbReference>
<dbReference type="Proteomes" id="UP000606922">
    <property type="component" value="Unassembled WGS sequence"/>
</dbReference>
<dbReference type="InterPro" id="IPR050471">
    <property type="entry name" value="AB_hydrolase"/>
</dbReference>
<dbReference type="AlphaFoldDB" id="A0A916SS88"/>
<organism evidence="2 3">
    <name type="scientific">Conyzicola nivalis</name>
    <dbReference type="NCBI Taxonomy" id="1477021"/>
    <lineage>
        <taxon>Bacteria</taxon>
        <taxon>Bacillati</taxon>
        <taxon>Actinomycetota</taxon>
        <taxon>Actinomycetes</taxon>
        <taxon>Micrococcales</taxon>
        <taxon>Microbacteriaceae</taxon>
        <taxon>Conyzicola</taxon>
    </lineage>
</organism>
<dbReference type="InterPro" id="IPR029058">
    <property type="entry name" value="AB_hydrolase_fold"/>
</dbReference>
<gene>
    <name evidence="2" type="ORF">GCM10010979_30410</name>
</gene>
<reference evidence="2" key="1">
    <citation type="journal article" date="2014" name="Int. J. Syst. Evol. Microbiol.">
        <title>Complete genome sequence of Corynebacterium casei LMG S-19264T (=DSM 44701T), isolated from a smear-ripened cheese.</title>
        <authorList>
            <consortium name="US DOE Joint Genome Institute (JGI-PGF)"/>
            <person name="Walter F."/>
            <person name="Albersmeier A."/>
            <person name="Kalinowski J."/>
            <person name="Ruckert C."/>
        </authorList>
    </citation>
    <scope>NUCLEOTIDE SEQUENCE</scope>
    <source>
        <strain evidence="2">CGMCC 1.12813</strain>
    </source>
</reference>
<comment type="caution">
    <text evidence="2">The sequence shown here is derived from an EMBL/GenBank/DDBJ whole genome shotgun (WGS) entry which is preliminary data.</text>
</comment>
<sequence>MNLPVPTEREQSVSTRLGALRVRIIGSGTTAVFWPSMFVDSSTWDTLLPHLDGERRFVLVDGPGLGLSDPLLRRSNIDEAADAAADLLAGLNITDPVDWVGNAFGGHVGYKLAARPGLLRSLVAISSPVEPISAQIRAQINVLLPLLRVAGPVGPVRSAVISAMLTDAAARDERIRRVVVESLGRPSRRSLTNALRSFILDRLDVTNELSAIGVPCLYIASDDRGDWSPEEAIRAASRTPVAEAVTVPQARTLIPLEQPALVAAHVNQFWTRSNYAGS</sequence>
<dbReference type="PANTHER" id="PTHR43433">
    <property type="entry name" value="HYDROLASE, ALPHA/BETA FOLD FAMILY PROTEIN"/>
    <property type="match status" value="1"/>
</dbReference>
<dbReference type="PANTHER" id="PTHR43433:SF5">
    <property type="entry name" value="AB HYDROLASE-1 DOMAIN-CONTAINING PROTEIN"/>
    <property type="match status" value="1"/>
</dbReference>
<keyword evidence="3" id="KW-1185">Reference proteome</keyword>
<reference evidence="2" key="2">
    <citation type="submission" date="2020-09" db="EMBL/GenBank/DDBJ databases">
        <authorList>
            <person name="Sun Q."/>
            <person name="Zhou Y."/>
        </authorList>
    </citation>
    <scope>NUCLEOTIDE SEQUENCE</scope>
    <source>
        <strain evidence="2">CGMCC 1.12813</strain>
    </source>
</reference>
<evidence type="ECO:0000313" key="3">
    <source>
        <dbReference type="Proteomes" id="UP000606922"/>
    </source>
</evidence>
<evidence type="ECO:0000259" key="1">
    <source>
        <dbReference type="Pfam" id="PF12697"/>
    </source>
</evidence>
<protein>
    <recommendedName>
        <fullName evidence="1">AB hydrolase-1 domain-containing protein</fullName>
    </recommendedName>
</protein>
<name>A0A916SS88_9MICO</name>
<proteinExistence type="predicted"/>
<dbReference type="Gene3D" id="3.40.50.1820">
    <property type="entry name" value="alpha/beta hydrolase"/>
    <property type="match status" value="1"/>
</dbReference>
<accession>A0A916SS88</accession>
<dbReference type="InterPro" id="IPR000073">
    <property type="entry name" value="AB_hydrolase_1"/>
</dbReference>
<dbReference type="GO" id="GO:0003824">
    <property type="term" value="F:catalytic activity"/>
    <property type="evidence" value="ECO:0007669"/>
    <property type="project" value="UniProtKB-ARBA"/>
</dbReference>
<dbReference type="Pfam" id="PF12697">
    <property type="entry name" value="Abhydrolase_6"/>
    <property type="match status" value="1"/>
</dbReference>